<dbReference type="PANTHER" id="PTHR46289:SF14">
    <property type="entry name" value="DUF4371 DOMAIN-CONTAINING PROTEIN"/>
    <property type="match status" value="1"/>
</dbReference>
<organism evidence="1 2">
    <name type="scientific">Diabrotica balteata</name>
    <name type="common">Banded cucumber beetle</name>
    <dbReference type="NCBI Taxonomy" id="107213"/>
    <lineage>
        <taxon>Eukaryota</taxon>
        <taxon>Metazoa</taxon>
        <taxon>Ecdysozoa</taxon>
        <taxon>Arthropoda</taxon>
        <taxon>Hexapoda</taxon>
        <taxon>Insecta</taxon>
        <taxon>Pterygota</taxon>
        <taxon>Neoptera</taxon>
        <taxon>Endopterygota</taxon>
        <taxon>Coleoptera</taxon>
        <taxon>Polyphaga</taxon>
        <taxon>Cucujiformia</taxon>
        <taxon>Chrysomeloidea</taxon>
        <taxon>Chrysomelidae</taxon>
        <taxon>Galerucinae</taxon>
        <taxon>Diabroticina</taxon>
        <taxon>Diabroticites</taxon>
        <taxon>Diabrotica</taxon>
    </lineage>
</organism>
<sequence length="136" mass="15189">MSLRYLHLNGIREDFITFVNAYDSIREECVGSEKERRLTEVTLCHIVEDSVNNFNLDLNFCVGFGVDSCSVMASETKSDVNEFKKSAKHAMRCPCSNHILNNSLASSSKVISCRNASGTMRKVVAFANISQMTCCF</sequence>
<dbReference type="InterPro" id="IPR052958">
    <property type="entry name" value="IFN-induced_PKR_regulator"/>
</dbReference>
<evidence type="ECO:0000313" key="2">
    <source>
        <dbReference type="Proteomes" id="UP001153709"/>
    </source>
</evidence>
<dbReference type="EMBL" id="OU898283">
    <property type="protein sequence ID" value="CAG9839152.1"/>
    <property type="molecule type" value="Genomic_DNA"/>
</dbReference>
<proteinExistence type="predicted"/>
<keyword evidence="2" id="KW-1185">Reference proteome</keyword>
<dbReference type="OrthoDB" id="6604085at2759"/>
<dbReference type="AlphaFoldDB" id="A0A9N9XH41"/>
<evidence type="ECO:0000313" key="1">
    <source>
        <dbReference type="EMBL" id="CAG9839152.1"/>
    </source>
</evidence>
<reference evidence="1" key="1">
    <citation type="submission" date="2022-01" db="EMBL/GenBank/DDBJ databases">
        <authorList>
            <person name="King R."/>
        </authorList>
    </citation>
    <scope>NUCLEOTIDE SEQUENCE</scope>
</reference>
<dbReference type="PANTHER" id="PTHR46289">
    <property type="entry name" value="52 KDA REPRESSOR OF THE INHIBITOR OF THE PROTEIN KINASE-LIKE PROTEIN-RELATED"/>
    <property type="match status" value="1"/>
</dbReference>
<accession>A0A9N9XH41</accession>
<gene>
    <name evidence="1" type="ORF">DIABBA_LOCUS11949</name>
</gene>
<name>A0A9N9XH41_DIABA</name>
<protein>
    <submittedName>
        <fullName evidence="1">Uncharacterized protein</fullName>
    </submittedName>
</protein>
<dbReference type="Proteomes" id="UP001153709">
    <property type="component" value="Chromosome 8"/>
</dbReference>